<dbReference type="SMART" id="SM00283">
    <property type="entry name" value="MA"/>
    <property type="match status" value="1"/>
</dbReference>
<evidence type="ECO:0000256" key="3">
    <source>
        <dbReference type="PROSITE-ProRule" id="PRU00284"/>
    </source>
</evidence>
<gene>
    <name evidence="7" type="ORF">BHU72_02010</name>
</gene>
<evidence type="ECO:0000256" key="2">
    <source>
        <dbReference type="ARBA" id="ARBA00029447"/>
    </source>
</evidence>
<evidence type="ECO:0000313" key="7">
    <source>
        <dbReference type="EMBL" id="OEH85598.1"/>
    </source>
</evidence>
<dbReference type="CDD" id="cd11386">
    <property type="entry name" value="MCP_signal"/>
    <property type="match status" value="1"/>
</dbReference>
<keyword evidence="4" id="KW-1133">Transmembrane helix</keyword>
<dbReference type="OrthoDB" id="369835at2"/>
<name>A0A1E5L6C6_9FIRM</name>
<dbReference type="Gene3D" id="1.10.287.950">
    <property type="entry name" value="Methyl-accepting chemotaxis protein"/>
    <property type="match status" value="1"/>
</dbReference>
<dbReference type="PROSITE" id="PS50111">
    <property type="entry name" value="CHEMOTAXIS_TRANSDUC_2"/>
    <property type="match status" value="1"/>
</dbReference>
<dbReference type="PANTHER" id="PTHR32089:SF112">
    <property type="entry name" value="LYSOZYME-LIKE PROTEIN-RELATED"/>
    <property type="match status" value="1"/>
</dbReference>
<dbReference type="PANTHER" id="PTHR32089">
    <property type="entry name" value="METHYL-ACCEPTING CHEMOTAXIS PROTEIN MCPB"/>
    <property type="match status" value="1"/>
</dbReference>
<comment type="caution">
    <text evidence="7">The sequence shown here is derived from an EMBL/GenBank/DDBJ whole genome shotgun (WGS) entry which is preliminary data.</text>
</comment>
<evidence type="ECO:0000259" key="5">
    <source>
        <dbReference type="PROSITE" id="PS50111"/>
    </source>
</evidence>
<dbReference type="CDD" id="cd06225">
    <property type="entry name" value="HAMP"/>
    <property type="match status" value="1"/>
</dbReference>
<dbReference type="GO" id="GO:0016020">
    <property type="term" value="C:membrane"/>
    <property type="evidence" value="ECO:0007669"/>
    <property type="project" value="InterPro"/>
</dbReference>
<evidence type="ECO:0008006" key="9">
    <source>
        <dbReference type="Google" id="ProtNLM"/>
    </source>
</evidence>
<accession>A0A1E5L6C6</accession>
<dbReference type="EMBL" id="MJAT01000012">
    <property type="protein sequence ID" value="OEH85598.1"/>
    <property type="molecule type" value="Genomic_DNA"/>
</dbReference>
<feature type="domain" description="HAMP" evidence="6">
    <location>
        <begin position="319"/>
        <end position="369"/>
    </location>
</feature>
<feature type="domain" description="Methyl-accepting transducer" evidence="5">
    <location>
        <begin position="388"/>
        <end position="624"/>
    </location>
</feature>
<evidence type="ECO:0000256" key="4">
    <source>
        <dbReference type="SAM" id="Phobius"/>
    </source>
</evidence>
<comment type="similarity">
    <text evidence="2">Belongs to the methyl-accepting chemotaxis (MCP) protein family.</text>
</comment>
<dbReference type="SUPFAM" id="SSF58104">
    <property type="entry name" value="Methyl-accepting chemotaxis protein (MCP) signaling domain"/>
    <property type="match status" value="1"/>
</dbReference>
<evidence type="ECO:0000256" key="1">
    <source>
        <dbReference type="ARBA" id="ARBA00023224"/>
    </source>
</evidence>
<dbReference type="Pfam" id="PF14827">
    <property type="entry name" value="dCache_3"/>
    <property type="match status" value="1"/>
</dbReference>
<feature type="transmembrane region" description="Helical" evidence="4">
    <location>
        <begin position="12"/>
        <end position="35"/>
    </location>
</feature>
<dbReference type="STRING" id="1390249.BHU72_02010"/>
<keyword evidence="8" id="KW-1185">Reference proteome</keyword>
<sequence>MIKRLNSLKLNVKLQLLVVIAIFISLSILQVISVFRNASFTEERALHTMDDKRGALEFFINTEIQQLQEVISTNIAEKRLIDALATQDREIIAKELDHTFYALQREFGITNLQINELDLKVYYRSHNPSSFGDDVSERSLLQNVMKNKEVVSALDSGATGLALRSAGIIKDSSGRELAVLEVAKVLNDDYLINLKKGFGVDFSIYFDNELTFTSITNGSGQRIANFKATNQELIQNVLKKGENWSDRISGYSNYDIFASFSPIKNADGKVLGMWMASSSALPYDERNQADIWIGVVFQIGIQIIFFLLLYPIVQYKILPIADMTTVISSVSDYDYQKEVKSSHLKHTDEIGEMASAIQKMQDNTKKMINQIRTNSETVSGASDDLLHLSEKTLNSLQEVELLIQNIQQVSDNQVNISNETATSMEEMAHGINHVAETASGVTEEATAMKREADQGKLAVTGAVQKMSDIKSSAKQISDATNRLITGLDKINIFVNTINDISAQTNLLALNASIEAARAGEHGRGFAVVAEEVRKLAEQSAGSTKEINSIVHEIKDITQITLKSLQENQKETEAGIESIEKVDVAFVNIISAINNVAEKIESLSAVSQEMSAGSQQVSASVNELSNISKEANDHTIAITDKIKEQVHAIENITQSSQSLSDLAHDLENIVTKFKV</sequence>
<dbReference type="InterPro" id="IPR029150">
    <property type="entry name" value="dCache_3"/>
</dbReference>
<dbReference type="InterPro" id="IPR004089">
    <property type="entry name" value="MCPsignal_dom"/>
</dbReference>
<dbReference type="Proteomes" id="UP000095255">
    <property type="component" value="Unassembled WGS sequence"/>
</dbReference>
<keyword evidence="1 3" id="KW-0807">Transducer</keyword>
<evidence type="ECO:0000313" key="8">
    <source>
        <dbReference type="Proteomes" id="UP000095255"/>
    </source>
</evidence>
<organism evidence="7 8">
    <name type="scientific">Desulfuribacillus stibiiarsenatis</name>
    <dbReference type="NCBI Taxonomy" id="1390249"/>
    <lineage>
        <taxon>Bacteria</taxon>
        <taxon>Bacillati</taxon>
        <taxon>Bacillota</taxon>
        <taxon>Desulfuribacillia</taxon>
        <taxon>Desulfuribacillales</taxon>
        <taxon>Desulfuribacillaceae</taxon>
        <taxon>Desulfuribacillus</taxon>
    </lineage>
</organism>
<feature type="transmembrane region" description="Helical" evidence="4">
    <location>
        <begin position="291"/>
        <end position="313"/>
    </location>
</feature>
<evidence type="ECO:0000259" key="6">
    <source>
        <dbReference type="PROSITE" id="PS50885"/>
    </source>
</evidence>
<dbReference type="InterPro" id="IPR003660">
    <property type="entry name" value="HAMP_dom"/>
</dbReference>
<keyword evidence="4" id="KW-0472">Membrane</keyword>
<reference evidence="7 8" key="1">
    <citation type="submission" date="2016-09" db="EMBL/GenBank/DDBJ databases">
        <title>Desulfuribacillus arsenicus sp. nov., an obligately anaerobic, dissimilatory arsenic- and antimonate-reducing bacterium isolated from anoxic sediments.</title>
        <authorList>
            <person name="Abin C.A."/>
            <person name="Hollibaugh J.T."/>
        </authorList>
    </citation>
    <scope>NUCLEOTIDE SEQUENCE [LARGE SCALE GENOMIC DNA]</scope>
    <source>
        <strain evidence="7 8">MLFW-2</strain>
    </source>
</reference>
<dbReference type="InterPro" id="IPR029151">
    <property type="entry name" value="Sensor-like_sf"/>
</dbReference>
<proteinExistence type="inferred from homology"/>
<dbReference type="AlphaFoldDB" id="A0A1E5L6C6"/>
<protein>
    <recommendedName>
        <fullName evidence="9">Methyl-accepting transducer domain-containing protein</fullName>
    </recommendedName>
</protein>
<dbReference type="RefSeq" id="WP_069701682.1">
    <property type="nucleotide sequence ID" value="NZ_MJAT01000012.1"/>
</dbReference>
<dbReference type="Gene3D" id="6.10.340.10">
    <property type="match status" value="1"/>
</dbReference>
<dbReference type="SUPFAM" id="SSF103190">
    <property type="entry name" value="Sensory domain-like"/>
    <property type="match status" value="1"/>
</dbReference>
<dbReference type="PROSITE" id="PS50885">
    <property type="entry name" value="HAMP"/>
    <property type="match status" value="1"/>
</dbReference>
<dbReference type="GO" id="GO:0007165">
    <property type="term" value="P:signal transduction"/>
    <property type="evidence" value="ECO:0007669"/>
    <property type="project" value="UniProtKB-KW"/>
</dbReference>
<dbReference type="Pfam" id="PF00015">
    <property type="entry name" value="MCPsignal"/>
    <property type="match status" value="1"/>
</dbReference>
<keyword evidence="4" id="KW-0812">Transmembrane</keyword>